<protein>
    <submittedName>
        <fullName evidence="1">Uncharacterized protein</fullName>
    </submittedName>
</protein>
<organism evidence="1 2">
    <name type="scientific">Dyadobacter jiangsuensis</name>
    <dbReference type="NCBI Taxonomy" id="1591085"/>
    <lineage>
        <taxon>Bacteria</taxon>
        <taxon>Pseudomonadati</taxon>
        <taxon>Bacteroidota</taxon>
        <taxon>Cytophagia</taxon>
        <taxon>Cytophagales</taxon>
        <taxon>Spirosomataceae</taxon>
        <taxon>Dyadobacter</taxon>
    </lineage>
</organism>
<gene>
    <name evidence="1" type="ORF">CLV60_107218</name>
</gene>
<dbReference type="EMBL" id="PYAS01000007">
    <property type="protein sequence ID" value="PSL27953.1"/>
    <property type="molecule type" value="Genomic_DNA"/>
</dbReference>
<reference evidence="1 2" key="1">
    <citation type="submission" date="2018-03" db="EMBL/GenBank/DDBJ databases">
        <title>Genomic Encyclopedia of Archaeal and Bacterial Type Strains, Phase II (KMG-II): from individual species to whole genera.</title>
        <authorList>
            <person name="Goeker M."/>
        </authorList>
    </citation>
    <scope>NUCLEOTIDE SEQUENCE [LARGE SCALE GENOMIC DNA]</scope>
    <source>
        <strain evidence="1 2">DSM 29057</strain>
    </source>
</reference>
<dbReference type="PROSITE" id="PS51257">
    <property type="entry name" value="PROKAR_LIPOPROTEIN"/>
    <property type="match status" value="1"/>
</dbReference>
<dbReference type="RefSeq" id="WP_106596430.1">
    <property type="nucleotide sequence ID" value="NZ_PYAS01000007.1"/>
</dbReference>
<evidence type="ECO:0000313" key="2">
    <source>
        <dbReference type="Proteomes" id="UP000241964"/>
    </source>
</evidence>
<proteinExistence type="predicted"/>
<name>A0A2P8G1V5_9BACT</name>
<dbReference type="AlphaFoldDB" id="A0A2P8G1V5"/>
<sequence length="112" mass="11708">MKVIVAYLLAFYVLALSCIPCGDEARPLHDGNGTKAVATEVASAAGAHQEAIDLCSPFCICACCASVTISATVAALPENAVSRLIPPAGFSYLQILYTGDMAGIWQPPKHRV</sequence>
<dbReference type="Proteomes" id="UP000241964">
    <property type="component" value="Unassembled WGS sequence"/>
</dbReference>
<dbReference type="InterPro" id="IPR046601">
    <property type="entry name" value="DUF6660"/>
</dbReference>
<dbReference type="OrthoDB" id="997115at2"/>
<accession>A0A2P8G1V5</accession>
<comment type="caution">
    <text evidence="1">The sequence shown here is derived from an EMBL/GenBank/DDBJ whole genome shotgun (WGS) entry which is preliminary data.</text>
</comment>
<dbReference type="Pfam" id="PF20365">
    <property type="entry name" value="DUF6660"/>
    <property type="match status" value="1"/>
</dbReference>
<evidence type="ECO:0000313" key="1">
    <source>
        <dbReference type="EMBL" id="PSL27953.1"/>
    </source>
</evidence>
<keyword evidence="2" id="KW-1185">Reference proteome</keyword>